<dbReference type="Proteomes" id="UP001642540">
    <property type="component" value="Unassembled WGS sequence"/>
</dbReference>
<name>A0ABP1PRH4_9HEXA</name>
<evidence type="ECO:0008006" key="5">
    <source>
        <dbReference type="Google" id="ProtNLM"/>
    </source>
</evidence>
<organism evidence="3 4">
    <name type="scientific">Orchesella dallaii</name>
    <dbReference type="NCBI Taxonomy" id="48710"/>
    <lineage>
        <taxon>Eukaryota</taxon>
        <taxon>Metazoa</taxon>
        <taxon>Ecdysozoa</taxon>
        <taxon>Arthropoda</taxon>
        <taxon>Hexapoda</taxon>
        <taxon>Collembola</taxon>
        <taxon>Entomobryomorpha</taxon>
        <taxon>Entomobryoidea</taxon>
        <taxon>Orchesellidae</taxon>
        <taxon>Orchesellinae</taxon>
        <taxon>Orchesella</taxon>
    </lineage>
</organism>
<dbReference type="Gene3D" id="3.30.70.1240">
    <property type="entry name" value="DOPA-like domains"/>
    <property type="match status" value="1"/>
</dbReference>
<dbReference type="Pfam" id="PF08883">
    <property type="entry name" value="DOPA_dioxygen"/>
    <property type="match status" value="1"/>
</dbReference>
<feature type="signal peptide" evidence="2">
    <location>
        <begin position="1"/>
        <end position="20"/>
    </location>
</feature>
<feature type="region of interest" description="Disordered" evidence="1">
    <location>
        <begin position="163"/>
        <end position="185"/>
    </location>
</feature>
<keyword evidence="4" id="KW-1185">Reference proteome</keyword>
<comment type="caution">
    <text evidence="3">The sequence shown here is derived from an EMBL/GenBank/DDBJ whole genome shotgun (WGS) entry which is preliminary data.</text>
</comment>
<evidence type="ECO:0000256" key="1">
    <source>
        <dbReference type="SAM" id="MobiDB-lite"/>
    </source>
</evidence>
<dbReference type="InterPro" id="IPR014980">
    <property type="entry name" value="DOPA_dioxygen"/>
</dbReference>
<gene>
    <name evidence="3" type="ORF">ODALV1_LOCUS2325</name>
</gene>
<dbReference type="PANTHER" id="PTHR36423:SF2">
    <property type="entry name" value="AFR070WP"/>
    <property type="match status" value="1"/>
</dbReference>
<dbReference type="InterPro" id="IPR023389">
    <property type="entry name" value="DOPA-like_sf"/>
</dbReference>
<proteinExistence type="predicted"/>
<accession>A0ABP1PRH4</accession>
<feature type="chain" id="PRO_5046885674" description="DOPA 4,5-dioxygenase" evidence="2">
    <location>
        <begin position="21"/>
        <end position="185"/>
    </location>
</feature>
<evidence type="ECO:0000256" key="2">
    <source>
        <dbReference type="SAM" id="SignalP"/>
    </source>
</evidence>
<reference evidence="3 4" key="1">
    <citation type="submission" date="2024-08" db="EMBL/GenBank/DDBJ databases">
        <authorList>
            <person name="Cucini C."/>
            <person name="Frati F."/>
        </authorList>
    </citation>
    <scope>NUCLEOTIDE SEQUENCE [LARGE SCALE GENOMIC DNA]</scope>
</reference>
<sequence>MAKIFQAALVLMTATVLVWCKYYDESHVNGYHFHVYFFSGVQRNTQEALAFRDAIQQQIYKGNLRNCILKAVNTGPFGPHMVANYETCCNKSSIAEALSFFMINHGNLTVLFHPLTRYERLDHTGREMFLGPRIPIDTNVLSDDLQDYLDMCTTTEQVKVYPTSVATNGNPGGNSRKAAPKQPLS</sequence>
<evidence type="ECO:0000313" key="3">
    <source>
        <dbReference type="EMBL" id="CAL8072790.1"/>
    </source>
</evidence>
<keyword evidence="2" id="KW-0732">Signal</keyword>
<dbReference type="SUPFAM" id="SSF143410">
    <property type="entry name" value="DOPA-like"/>
    <property type="match status" value="1"/>
</dbReference>
<protein>
    <recommendedName>
        <fullName evidence="5">DOPA 4,5-dioxygenase</fullName>
    </recommendedName>
</protein>
<dbReference type="EMBL" id="CAXLJM020000007">
    <property type="protein sequence ID" value="CAL8072790.1"/>
    <property type="molecule type" value="Genomic_DNA"/>
</dbReference>
<dbReference type="PANTHER" id="PTHR36423">
    <property type="entry name" value="AFR070WP"/>
    <property type="match status" value="1"/>
</dbReference>
<evidence type="ECO:0000313" key="4">
    <source>
        <dbReference type="Proteomes" id="UP001642540"/>
    </source>
</evidence>